<evidence type="ECO:0000313" key="2">
    <source>
        <dbReference type="EMBL" id="KAK6645135.1"/>
    </source>
</evidence>
<sequence>MCEVLPDASRKPHTEKDHQRTLTAQMTENPFGMQESGRPYLSKIKKKMTVAGKPHIGWL</sequence>
<evidence type="ECO:0000313" key="3">
    <source>
        <dbReference type="Proteomes" id="UP001372834"/>
    </source>
</evidence>
<comment type="caution">
    <text evidence="2">The sequence shown here is derived from an EMBL/GenBank/DDBJ whole genome shotgun (WGS) entry which is preliminary data.</text>
</comment>
<name>A0AAN8SE20_POLSC</name>
<organism evidence="2 3">
    <name type="scientific">Polyplax serrata</name>
    <name type="common">Common mouse louse</name>
    <dbReference type="NCBI Taxonomy" id="468196"/>
    <lineage>
        <taxon>Eukaryota</taxon>
        <taxon>Metazoa</taxon>
        <taxon>Ecdysozoa</taxon>
        <taxon>Arthropoda</taxon>
        <taxon>Hexapoda</taxon>
        <taxon>Insecta</taxon>
        <taxon>Pterygota</taxon>
        <taxon>Neoptera</taxon>
        <taxon>Paraneoptera</taxon>
        <taxon>Psocodea</taxon>
        <taxon>Troctomorpha</taxon>
        <taxon>Phthiraptera</taxon>
        <taxon>Anoplura</taxon>
        <taxon>Polyplacidae</taxon>
        <taxon>Polyplax</taxon>
    </lineage>
</organism>
<feature type="region of interest" description="Disordered" evidence="1">
    <location>
        <begin position="1"/>
        <end position="36"/>
    </location>
</feature>
<accession>A0AAN8SE20</accession>
<evidence type="ECO:0000256" key="1">
    <source>
        <dbReference type="SAM" id="MobiDB-lite"/>
    </source>
</evidence>
<dbReference type="AlphaFoldDB" id="A0AAN8SE20"/>
<gene>
    <name evidence="2" type="ORF">RUM43_001411</name>
</gene>
<dbReference type="Proteomes" id="UP001372834">
    <property type="component" value="Unassembled WGS sequence"/>
</dbReference>
<protein>
    <submittedName>
        <fullName evidence="2">Uncharacterized protein</fullName>
    </submittedName>
</protein>
<proteinExistence type="predicted"/>
<reference evidence="2 3" key="1">
    <citation type="submission" date="2023-10" db="EMBL/GenBank/DDBJ databases">
        <title>Genomes of two closely related lineages of the louse Polyplax serrata with different host specificities.</title>
        <authorList>
            <person name="Martinu J."/>
            <person name="Tarabai H."/>
            <person name="Stefka J."/>
            <person name="Hypsa V."/>
        </authorList>
    </citation>
    <scope>NUCLEOTIDE SEQUENCE [LARGE SCALE GENOMIC DNA]</scope>
    <source>
        <strain evidence="2">HR10_N</strain>
    </source>
</reference>
<dbReference type="EMBL" id="JAWJWE010000001">
    <property type="protein sequence ID" value="KAK6645135.1"/>
    <property type="molecule type" value="Genomic_DNA"/>
</dbReference>
<feature type="compositionally biased region" description="Basic and acidic residues" evidence="1">
    <location>
        <begin position="8"/>
        <end position="20"/>
    </location>
</feature>